<gene>
    <name evidence="7" type="ORF">OFUS_LOCUS13247</name>
</gene>
<evidence type="ECO:0000313" key="7">
    <source>
        <dbReference type="EMBL" id="CAH1787585.1"/>
    </source>
</evidence>
<evidence type="ECO:0000256" key="4">
    <source>
        <dbReference type="ARBA" id="ARBA00023125"/>
    </source>
</evidence>
<name>A0A8S4P483_OWEFU</name>
<dbReference type="InterPro" id="IPR052224">
    <property type="entry name" value="THAP_domain_protein"/>
</dbReference>
<sequence length="252" mass="28269">MSRLWCSFVKNTRRDFTPSEKSRVCSAHFNPDCFDVNETKNAILVSMGQKPMPLSLKNDAVPTVKTDTPKSPTPCASPSNTCTPKRGAFLKRAHQDALKNALDMTPWTPVAVKAKIQRTTTPSPCHYIPDCPSKEAASQAQVTTKCANTQVQLLLTRVNQVQTTKVNLRNAGVQTLPEAKPSTVSRLTFNYYEDLMAGLAYLLMHWEEARLIVKSFDGPRPLSMEEQFHDKQEVFDLRQQRARFGNVEDPGE</sequence>
<keyword evidence="2 5" id="KW-0863">Zinc-finger</keyword>
<dbReference type="Pfam" id="PF05485">
    <property type="entry name" value="THAP"/>
    <property type="match status" value="1"/>
</dbReference>
<dbReference type="SUPFAM" id="SSF57716">
    <property type="entry name" value="Glucocorticoid receptor-like (DNA-binding domain)"/>
    <property type="match status" value="1"/>
</dbReference>
<evidence type="ECO:0000313" key="8">
    <source>
        <dbReference type="Proteomes" id="UP000749559"/>
    </source>
</evidence>
<keyword evidence="4 5" id="KW-0238">DNA-binding</keyword>
<evidence type="ECO:0000256" key="1">
    <source>
        <dbReference type="ARBA" id="ARBA00022723"/>
    </source>
</evidence>
<dbReference type="OrthoDB" id="7331812at2759"/>
<keyword evidence="3" id="KW-0862">Zinc</keyword>
<dbReference type="PROSITE" id="PS50950">
    <property type="entry name" value="ZF_THAP"/>
    <property type="match status" value="1"/>
</dbReference>
<evidence type="ECO:0000259" key="6">
    <source>
        <dbReference type="PROSITE" id="PS50950"/>
    </source>
</evidence>
<accession>A0A8S4P483</accession>
<dbReference type="EMBL" id="CAIIXF020000006">
    <property type="protein sequence ID" value="CAH1787585.1"/>
    <property type="molecule type" value="Genomic_DNA"/>
</dbReference>
<evidence type="ECO:0000256" key="2">
    <source>
        <dbReference type="ARBA" id="ARBA00022771"/>
    </source>
</evidence>
<dbReference type="GO" id="GO:0003677">
    <property type="term" value="F:DNA binding"/>
    <property type="evidence" value="ECO:0007669"/>
    <property type="project" value="UniProtKB-UniRule"/>
</dbReference>
<proteinExistence type="predicted"/>
<keyword evidence="1" id="KW-0479">Metal-binding</keyword>
<organism evidence="7 8">
    <name type="scientific">Owenia fusiformis</name>
    <name type="common">Polychaete worm</name>
    <dbReference type="NCBI Taxonomy" id="6347"/>
    <lineage>
        <taxon>Eukaryota</taxon>
        <taxon>Metazoa</taxon>
        <taxon>Spiralia</taxon>
        <taxon>Lophotrochozoa</taxon>
        <taxon>Annelida</taxon>
        <taxon>Polychaeta</taxon>
        <taxon>Sedentaria</taxon>
        <taxon>Canalipalpata</taxon>
        <taxon>Sabellida</taxon>
        <taxon>Oweniida</taxon>
        <taxon>Oweniidae</taxon>
        <taxon>Owenia</taxon>
    </lineage>
</organism>
<dbReference type="Proteomes" id="UP000749559">
    <property type="component" value="Unassembled WGS sequence"/>
</dbReference>
<protein>
    <recommendedName>
        <fullName evidence="6">THAP-type domain-containing protein</fullName>
    </recommendedName>
</protein>
<feature type="domain" description="THAP-type" evidence="6">
    <location>
        <begin position="1"/>
        <end position="65"/>
    </location>
</feature>
<dbReference type="GO" id="GO:0008270">
    <property type="term" value="F:zinc ion binding"/>
    <property type="evidence" value="ECO:0007669"/>
    <property type="project" value="UniProtKB-KW"/>
</dbReference>
<dbReference type="PANTHER" id="PTHR46927:SF3">
    <property type="entry name" value="THAP-TYPE DOMAIN-CONTAINING PROTEIN"/>
    <property type="match status" value="1"/>
</dbReference>
<evidence type="ECO:0000256" key="3">
    <source>
        <dbReference type="ARBA" id="ARBA00022833"/>
    </source>
</evidence>
<comment type="caution">
    <text evidence="7">The sequence shown here is derived from an EMBL/GenBank/DDBJ whole genome shotgun (WGS) entry which is preliminary data.</text>
</comment>
<evidence type="ECO:0000256" key="5">
    <source>
        <dbReference type="PROSITE-ProRule" id="PRU00309"/>
    </source>
</evidence>
<reference evidence="7" key="1">
    <citation type="submission" date="2022-03" db="EMBL/GenBank/DDBJ databases">
        <authorList>
            <person name="Martin C."/>
        </authorList>
    </citation>
    <scope>NUCLEOTIDE SEQUENCE</scope>
</reference>
<dbReference type="PANTHER" id="PTHR46927">
    <property type="entry name" value="AGAP005574-PA"/>
    <property type="match status" value="1"/>
</dbReference>
<dbReference type="InterPro" id="IPR006612">
    <property type="entry name" value="THAP_Znf"/>
</dbReference>
<dbReference type="AlphaFoldDB" id="A0A8S4P483"/>
<keyword evidence="8" id="KW-1185">Reference proteome</keyword>